<dbReference type="SUPFAM" id="SSF63829">
    <property type="entry name" value="Calcium-dependent phosphotriesterase"/>
    <property type="match status" value="1"/>
</dbReference>
<keyword evidence="3" id="KW-1185">Reference proteome</keyword>
<sequence length="381" mass="43564">MINKAKAFGIRGIVLIILLLVSGTYSYGQTTFIKHYSTKDGLPSNSCYFILQDKKGYIWVASDAGVSRFDGKVFETFSVDDGLPDNQIIRLNEDRSGRIWFSSLNGQLSYFKNGIIYNESNDNLLKLLKFNGVVTSFFEDSKGSIWFGTNKNLLARWDGRFLTKYTSVNPSSQFINTFIYEDQSGRIWASSAHCLRIFDGKTFNKTTFHISPLSYRTAKNLPDKTMYFLDREGLNFKNGTQQQLTMKIDSSLLADNPGYFYAENKHDLWLTTGSGVYHLEADGTKTHYLHNLTTNQVTKDTRENMWFATSNGIYMLPKKSKRVYIVDNYHGLSNNIVKSVLKDHSGKLWLGLENGKINILSKPDYKINKIDLPDQKKIQQH</sequence>
<evidence type="ECO:0000313" key="3">
    <source>
        <dbReference type="Proteomes" id="UP000032049"/>
    </source>
</evidence>
<name>A0A0D0GM53_9SPHI</name>
<evidence type="ECO:0000256" key="1">
    <source>
        <dbReference type="ARBA" id="ARBA00022553"/>
    </source>
</evidence>
<dbReference type="PANTHER" id="PTHR43547:SF2">
    <property type="entry name" value="HYBRID SIGNAL TRANSDUCTION HISTIDINE KINASE C"/>
    <property type="match status" value="1"/>
</dbReference>
<proteinExistence type="predicted"/>
<dbReference type="PANTHER" id="PTHR43547">
    <property type="entry name" value="TWO-COMPONENT HISTIDINE KINASE"/>
    <property type="match status" value="1"/>
</dbReference>
<dbReference type="GO" id="GO:0000155">
    <property type="term" value="F:phosphorelay sensor kinase activity"/>
    <property type="evidence" value="ECO:0007669"/>
    <property type="project" value="TreeGrafter"/>
</dbReference>
<dbReference type="OrthoDB" id="9809670at2"/>
<dbReference type="InterPro" id="IPR011110">
    <property type="entry name" value="Reg_prop"/>
</dbReference>
<reference evidence="2 3" key="1">
    <citation type="submission" date="2015-01" db="EMBL/GenBank/DDBJ databases">
        <title>Draft genome sequence of Pedobacter sp. NL19 isolated from sludge of an effluent treatment pond in an abandoned uranium mine.</title>
        <authorList>
            <person name="Santos T."/>
            <person name="Caetano T."/>
            <person name="Covas C."/>
            <person name="Cruz A."/>
            <person name="Mendo S."/>
        </authorList>
    </citation>
    <scope>NUCLEOTIDE SEQUENCE [LARGE SCALE GENOMIC DNA]</scope>
    <source>
        <strain evidence="2 3">NL19</strain>
    </source>
</reference>
<dbReference type="RefSeq" id="WP_041884853.1">
    <property type="nucleotide sequence ID" value="NZ_JXRA01000098.1"/>
</dbReference>
<evidence type="ECO:0000313" key="2">
    <source>
        <dbReference type="EMBL" id="KIO75506.1"/>
    </source>
</evidence>
<gene>
    <name evidence="2" type="ORF">TH53_20310</name>
</gene>
<organism evidence="2 3">
    <name type="scientific">Pedobacter lusitanus</name>
    <dbReference type="NCBI Taxonomy" id="1503925"/>
    <lineage>
        <taxon>Bacteria</taxon>
        <taxon>Pseudomonadati</taxon>
        <taxon>Bacteroidota</taxon>
        <taxon>Sphingobacteriia</taxon>
        <taxon>Sphingobacteriales</taxon>
        <taxon>Sphingobacteriaceae</taxon>
        <taxon>Pedobacter</taxon>
    </lineage>
</organism>
<dbReference type="Gene3D" id="2.130.10.10">
    <property type="entry name" value="YVTN repeat-like/Quinoprotein amine dehydrogenase"/>
    <property type="match status" value="2"/>
</dbReference>
<dbReference type="AlphaFoldDB" id="A0A0D0GM53"/>
<protein>
    <submittedName>
        <fullName evidence="2">Uncharacterized protein</fullName>
    </submittedName>
</protein>
<dbReference type="Pfam" id="PF07494">
    <property type="entry name" value="Reg_prop"/>
    <property type="match status" value="3"/>
</dbReference>
<dbReference type="EMBL" id="JXRA01000098">
    <property type="protein sequence ID" value="KIO75506.1"/>
    <property type="molecule type" value="Genomic_DNA"/>
</dbReference>
<accession>A0A0D0GM53</accession>
<dbReference type="STRING" id="1503925.TH53_20310"/>
<dbReference type="Proteomes" id="UP000032049">
    <property type="component" value="Unassembled WGS sequence"/>
</dbReference>
<keyword evidence="1" id="KW-0597">Phosphoprotein</keyword>
<comment type="caution">
    <text evidence="2">The sequence shown here is derived from an EMBL/GenBank/DDBJ whole genome shotgun (WGS) entry which is preliminary data.</text>
</comment>
<dbReference type="InterPro" id="IPR015943">
    <property type="entry name" value="WD40/YVTN_repeat-like_dom_sf"/>
</dbReference>